<dbReference type="OrthoDB" id="10595441at2759"/>
<reference evidence="2" key="1">
    <citation type="submission" date="2016-10" db="EMBL/GenBank/DDBJ databases">
        <authorList>
            <person name="Benchimol M."/>
            <person name="Almeida L.G."/>
            <person name="Vasconcelos A.T."/>
            <person name="Perreira-Neves A."/>
            <person name="Rosa I.A."/>
            <person name="Tasca T."/>
            <person name="Bogo M.R."/>
            <person name="de Souza W."/>
        </authorList>
    </citation>
    <scope>NUCLEOTIDE SEQUENCE [LARGE SCALE GENOMIC DNA]</scope>
    <source>
        <strain evidence="2">K</strain>
    </source>
</reference>
<dbReference type="AlphaFoldDB" id="A0A1J4JTQ8"/>
<gene>
    <name evidence="2" type="ORF">TRFO_32637</name>
</gene>
<keyword evidence="1" id="KW-0175">Coiled coil</keyword>
<sequence>MSRKSKLSLRFNSDSDDEDIPMAKLQKYKECIEQCAPILEDPMLSDNPLKMIDAVRKRLTEQLTKKARVQSTKKDIENIINIDISNNQDSSKGISQASLSDIQRNIAAKKEEILSLKETISEIEKSNESIQNEIESAKKRNEASAELASINSRIASLNDQYQKLFDDSEKLKNQEIELKRKLSEKGTHSSSQLLAEEQLKRFNIQTAIDSLRAEEEKRIAARHLFLNEKKASLNENLKNMKAKKSEILKEMGRAQHLEEEIARLNSLILREEKKIDQKTEKQKVPSLDTSFDIHSENQDSQVRPFNKDRIGRLIMLLFTDGLNRTVVDNLAEELCWSKQQTDDFLALANGRSESGSIGAMWVDWLNKLVAD</sequence>
<accession>A0A1J4JTQ8</accession>
<feature type="coiled-coil region" evidence="1">
    <location>
        <begin position="99"/>
        <end position="181"/>
    </location>
</feature>
<evidence type="ECO:0000313" key="3">
    <source>
        <dbReference type="Proteomes" id="UP000179807"/>
    </source>
</evidence>
<dbReference type="Proteomes" id="UP000179807">
    <property type="component" value="Unassembled WGS sequence"/>
</dbReference>
<dbReference type="GeneID" id="94843309"/>
<keyword evidence="3" id="KW-1185">Reference proteome</keyword>
<organism evidence="2 3">
    <name type="scientific">Tritrichomonas foetus</name>
    <dbReference type="NCBI Taxonomy" id="1144522"/>
    <lineage>
        <taxon>Eukaryota</taxon>
        <taxon>Metamonada</taxon>
        <taxon>Parabasalia</taxon>
        <taxon>Tritrichomonadida</taxon>
        <taxon>Tritrichomonadidae</taxon>
        <taxon>Tritrichomonas</taxon>
    </lineage>
</organism>
<dbReference type="VEuPathDB" id="TrichDB:TRFO_32637"/>
<comment type="caution">
    <text evidence="2">The sequence shown here is derived from an EMBL/GenBank/DDBJ whole genome shotgun (WGS) entry which is preliminary data.</text>
</comment>
<evidence type="ECO:0000256" key="1">
    <source>
        <dbReference type="SAM" id="Coils"/>
    </source>
</evidence>
<dbReference type="EMBL" id="MLAK01000945">
    <property type="protein sequence ID" value="OHT00661.1"/>
    <property type="molecule type" value="Genomic_DNA"/>
</dbReference>
<proteinExistence type="predicted"/>
<dbReference type="RefSeq" id="XP_068353797.1">
    <property type="nucleotide sequence ID" value="XM_068508605.1"/>
</dbReference>
<evidence type="ECO:0000313" key="2">
    <source>
        <dbReference type="EMBL" id="OHT00661.1"/>
    </source>
</evidence>
<name>A0A1J4JTQ8_9EUKA</name>
<protein>
    <submittedName>
        <fullName evidence="2">Uncharacterized protein</fullName>
    </submittedName>
</protein>
<feature type="coiled-coil region" evidence="1">
    <location>
        <begin position="223"/>
        <end position="281"/>
    </location>
</feature>